<gene>
    <name evidence="2" type="ORF">ACFOMD_10635</name>
</gene>
<sequence length="68" mass="6997">MTGLAFVFVLLLVAAAGMRPNRSVAPANAEGETLAQLGVAPGSSDMLRRAAHNGVDQPKAPKKTTPNI</sequence>
<protein>
    <submittedName>
        <fullName evidence="2">Uncharacterized protein</fullName>
    </submittedName>
</protein>
<dbReference type="EMBL" id="JBHRXV010000010">
    <property type="protein sequence ID" value="MFC3713031.1"/>
    <property type="molecule type" value="Genomic_DNA"/>
</dbReference>
<feature type="region of interest" description="Disordered" evidence="1">
    <location>
        <begin position="43"/>
        <end position="68"/>
    </location>
</feature>
<dbReference type="RefSeq" id="WP_380861077.1">
    <property type="nucleotide sequence ID" value="NZ_JBHRXV010000010.1"/>
</dbReference>
<accession>A0ABV7XAT7</accession>
<keyword evidence="3" id="KW-1185">Reference proteome</keyword>
<comment type="caution">
    <text evidence="2">The sequence shown here is derived from an EMBL/GenBank/DDBJ whole genome shotgun (WGS) entry which is preliminary data.</text>
</comment>
<proteinExistence type="predicted"/>
<reference evidence="3" key="1">
    <citation type="journal article" date="2019" name="Int. J. Syst. Evol. Microbiol.">
        <title>The Global Catalogue of Microorganisms (GCM) 10K type strain sequencing project: providing services to taxonomists for standard genome sequencing and annotation.</title>
        <authorList>
            <consortium name="The Broad Institute Genomics Platform"/>
            <consortium name="The Broad Institute Genome Sequencing Center for Infectious Disease"/>
            <person name="Wu L."/>
            <person name="Ma J."/>
        </authorList>
    </citation>
    <scope>NUCLEOTIDE SEQUENCE [LARGE SCALE GENOMIC DNA]</scope>
    <source>
        <strain evidence="3">KCTC 42644</strain>
    </source>
</reference>
<name>A0ABV7XAT7_9SPHN</name>
<dbReference type="Proteomes" id="UP001595615">
    <property type="component" value="Unassembled WGS sequence"/>
</dbReference>
<evidence type="ECO:0000313" key="2">
    <source>
        <dbReference type="EMBL" id="MFC3713031.1"/>
    </source>
</evidence>
<evidence type="ECO:0000313" key="3">
    <source>
        <dbReference type="Proteomes" id="UP001595615"/>
    </source>
</evidence>
<evidence type="ECO:0000256" key="1">
    <source>
        <dbReference type="SAM" id="MobiDB-lite"/>
    </source>
</evidence>
<organism evidence="2 3">
    <name type="scientific">Sphingoaurantiacus capsulatus</name>
    <dbReference type="NCBI Taxonomy" id="1771310"/>
    <lineage>
        <taxon>Bacteria</taxon>
        <taxon>Pseudomonadati</taxon>
        <taxon>Pseudomonadota</taxon>
        <taxon>Alphaproteobacteria</taxon>
        <taxon>Sphingomonadales</taxon>
        <taxon>Sphingosinicellaceae</taxon>
        <taxon>Sphingoaurantiacus</taxon>
    </lineage>
</organism>